<dbReference type="InterPro" id="IPR029058">
    <property type="entry name" value="AB_hydrolase_fold"/>
</dbReference>
<accession>A0A7S2I924</accession>
<dbReference type="InterPro" id="IPR002921">
    <property type="entry name" value="Fungal_lipase-type"/>
</dbReference>
<dbReference type="SUPFAM" id="SSF53474">
    <property type="entry name" value="alpha/beta-Hydrolases"/>
    <property type="match status" value="1"/>
</dbReference>
<sequence length="200" mass="21756">MSAADFSSSAALVVTGHSLGGGCASMLAVLMNDKSDPLGFGTARKTVDELYGFGATAVFHNTELETPNEYGCHKQGAFPGAIYRTLRTVNGVEVQDRAFNLACTQNFHYPKTNLVSLYSSQSPPIAYRSSVVQGAPRWRHLVRDTPLDDELFPLHNPLNYVHWLGTQKKRVVVLAKEDEGPKYGSGEHGGLRSSLAKSDE</sequence>
<dbReference type="GO" id="GO:0006629">
    <property type="term" value="P:lipid metabolic process"/>
    <property type="evidence" value="ECO:0007669"/>
    <property type="project" value="InterPro"/>
</dbReference>
<name>A0A7S2I924_9EUKA</name>
<feature type="region of interest" description="Disordered" evidence="1">
    <location>
        <begin position="178"/>
        <end position="200"/>
    </location>
</feature>
<evidence type="ECO:0000256" key="1">
    <source>
        <dbReference type="SAM" id="MobiDB-lite"/>
    </source>
</evidence>
<dbReference type="EMBL" id="HBGU01058944">
    <property type="protein sequence ID" value="CAD9511957.1"/>
    <property type="molecule type" value="Transcribed_RNA"/>
</dbReference>
<organism evidence="3">
    <name type="scientific">Haptolina brevifila</name>
    <dbReference type="NCBI Taxonomy" id="156173"/>
    <lineage>
        <taxon>Eukaryota</taxon>
        <taxon>Haptista</taxon>
        <taxon>Haptophyta</taxon>
        <taxon>Prymnesiophyceae</taxon>
        <taxon>Prymnesiales</taxon>
        <taxon>Prymnesiaceae</taxon>
        <taxon>Haptolina</taxon>
    </lineage>
</organism>
<dbReference type="Gene3D" id="3.40.50.1820">
    <property type="entry name" value="alpha/beta hydrolase"/>
    <property type="match status" value="1"/>
</dbReference>
<evidence type="ECO:0000259" key="2">
    <source>
        <dbReference type="Pfam" id="PF01764"/>
    </source>
</evidence>
<protein>
    <recommendedName>
        <fullName evidence="2">Fungal lipase-type domain-containing protein</fullName>
    </recommendedName>
</protein>
<evidence type="ECO:0000313" key="3">
    <source>
        <dbReference type="EMBL" id="CAD9511957.1"/>
    </source>
</evidence>
<proteinExistence type="predicted"/>
<gene>
    <name evidence="3" type="ORF">CBRE1094_LOCUS32044</name>
</gene>
<dbReference type="Pfam" id="PF01764">
    <property type="entry name" value="Lipase_3"/>
    <property type="match status" value="1"/>
</dbReference>
<feature type="domain" description="Fungal lipase-type" evidence="2">
    <location>
        <begin position="9"/>
        <end position="58"/>
    </location>
</feature>
<dbReference type="AlphaFoldDB" id="A0A7S2I924"/>
<reference evidence="3" key="1">
    <citation type="submission" date="2021-01" db="EMBL/GenBank/DDBJ databases">
        <authorList>
            <person name="Corre E."/>
            <person name="Pelletier E."/>
            <person name="Niang G."/>
            <person name="Scheremetjew M."/>
            <person name="Finn R."/>
            <person name="Kale V."/>
            <person name="Holt S."/>
            <person name="Cochrane G."/>
            <person name="Meng A."/>
            <person name="Brown T."/>
            <person name="Cohen L."/>
        </authorList>
    </citation>
    <scope>NUCLEOTIDE SEQUENCE</scope>
    <source>
        <strain evidence="3">UTEX LB 985</strain>
    </source>
</reference>